<gene>
    <name evidence="12" type="ORF">AFUS01_LOCUS33317</name>
</gene>
<feature type="transmembrane region" description="Helical" evidence="10">
    <location>
        <begin position="1761"/>
        <end position="1780"/>
    </location>
</feature>
<dbReference type="PROSITE" id="PS00211">
    <property type="entry name" value="ABC_TRANSPORTER_1"/>
    <property type="match status" value="1"/>
</dbReference>
<dbReference type="EMBL" id="CAJVCH010528301">
    <property type="protein sequence ID" value="CAG7823081.1"/>
    <property type="molecule type" value="Genomic_DNA"/>
</dbReference>
<keyword evidence="13" id="KW-1185">Reference proteome</keyword>
<feature type="transmembrane region" description="Helical" evidence="10">
    <location>
        <begin position="734"/>
        <end position="758"/>
    </location>
</feature>
<feature type="transmembrane region" description="Helical" evidence="10">
    <location>
        <begin position="1678"/>
        <end position="1703"/>
    </location>
</feature>
<feature type="transmembrane region" description="Helical" evidence="10">
    <location>
        <begin position="24"/>
        <end position="43"/>
    </location>
</feature>
<dbReference type="FunFam" id="3.40.50.300:FF:002470">
    <property type="entry name" value="ABC transporter, putative"/>
    <property type="match status" value="1"/>
</dbReference>
<evidence type="ECO:0000256" key="4">
    <source>
        <dbReference type="ARBA" id="ARBA00022692"/>
    </source>
</evidence>
<keyword evidence="8 10" id="KW-1133">Transmembrane helix</keyword>
<dbReference type="GO" id="GO:0005524">
    <property type="term" value="F:ATP binding"/>
    <property type="evidence" value="ECO:0007669"/>
    <property type="project" value="UniProtKB-KW"/>
</dbReference>
<keyword evidence="7" id="KW-0067">ATP-binding</keyword>
<dbReference type="PANTHER" id="PTHR19229:SF36">
    <property type="entry name" value="ATP-BINDING CASSETTE SUB-FAMILY A MEMBER 2"/>
    <property type="match status" value="1"/>
</dbReference>
<dbReference type="PROSITE" id="PS50893">
    <property type="entry name" value="ABC_TRANSPORTER_2"/>
    <property type="match status" value="2"/>
</dbReference>
<evidence type="ECO:0000256" key="1">
    <source>
        <dbReference type="ARBA" id="ARBA00004141"/>
    </source>
</evidence>
<dbReference type="InterPro" id="IPR003593">
    <property type="entry name" value="AAA+_ATPase"/>
</dbReference>
<keyword evidence="5" id="KW-0677">Repeat</keyword>
<feature type="transmembrane region" description="Helical" evidence="10">
    <location>
        <begin position="1792"/>
        <end position="1814"/>
    </location>
</feature>
<feature type="domain" description="ABC transporter" evidence="11">
    <location>
        <begin position="1947"/>
        <end position="2179"/>
    </location>
</feature>
<evidence type="ECO:0000256" key="3">
    <source>
        <dbReference type="ARBA" id="ARBA00022448"/>
    </source>
</evidence>
<evidence type="ECO:0000256" key="7">
    <source>
        <dbReference type="ARBA" id="ARBA00022840"/>
    </source>
</evidence>
<dbReference type="GO" id="GO:0005319">
    <property type="term" value="F:lipid transporter activity"/>
    <property type="evidence" value="ECO:0007669"/>
    <property type="project" value="TreeGrafter"/>
</dbReference>
<comment type="subcellular location">
    <subcellularLocation>
        <location evidence="1">Membrane</location>
        <topology evidence="1">Multi-pass membrane protein</topology>
    </subcellularLocation>
</comment>
<dbReference type="Pfam" id="PF12698">
    <property type="entry name" value="ABC2_membrane_3"/>
    <property type="match status" value="2"/>
</dbReference>
<comment type="caution">
    <text evidence="12">The sequence shown here is derived from an EMBL/GenBank/DDBJ whole genome shotgun (WGS) entry which is preliminary data.</text>
</comment>
<protein>
    <recommendedName>
        <fullName evidence="11">ABC transporter domain-containing protein</fullName>
    </recommendedName>
</protein>
<dbReference type="CDD" id="cd03263">
    <property type="entry name" value="ABC_subfamily_A"/>
    <property type="match status" value="2"/>
</dbReference>
<dbReference type="Pfam" id="PF00005">
    <property type="entry name" value="ABC_tran"/>
    <property type="match status" value="2"/>
</dbReference>
<keyword evidence="4 10" id="KW-0812">Transmembrane</keyword>
<keyword evidence="9 10" id="KW-0472">Membrane</keyword>
<evidence type="ECO:0000256" key="10">
    <source>
        <dbReference type="SAM" id="Phobius"/>
    </source>
</evidence>
<feature type="transmembrane region" description="Helical" evidence="10">
    <location>
        <begin position="791"/>
        <end position="813"/>
    </location>
</feature>
<dbReference type="SMART" id="SM00382">
    <property type="entry name" value="AAA"/>
    <property type="match status" value="2"/>
</dbReference>
<name>A0A8J2KWZ6_9HEXA</name>
<evidence type="ECO:0000256" key="6">
    <source>
        <dbReference type="ARBA" id="ARBA00022741"/>
    </source>
</evidence>
<evidence type="ECO:0000256" key="5">
    <source>
        <dbReference type="ARBA" id="ARBA00022737"/>
    </source>
</evidence>
<evidence type="ECO:0000256" key="9">
    <source>
        <dbReference type="ARBA" id="ARBA00023136"/>
    </source>
</evidence>
<dbReference type="InterPro" id="IPR003439">
    <property type="entry name" value="ABC_transporter-like_ATP-bd"/>
</dbReference>
<dbReference type="InterPro" id="IPR017871">
    <property type="entry name" value="ABC_transporter-like_CS"/>
</dbReference>
<dbReference type="InterPro" id="IPR026082">
    <property type="entry name" value="ABCA"/>
</dbReference>
<dbReference type="Pfam" id="PF23321">
    <property type="entry name" value="R1_ABCA1"/>
    <property type="match status" value="1"/>
</dbReference>
<organism evidence="12 13">
    <name type="scientific">Allacma fusca</name>
    <dbReference type="NCBI Taxonomy" id="39272"/>
    <lineage>
        <taxon>Eukaryota</taxon>
        <taxon>Metazoa</taxon>
        <taxon>Ecdysozoa</taxon>
        <taxon>Arthropoda</taxon>
        <taxon>Hexapoda</taxon>
        <taxon>Collembola</taxon>
        <taxon>Symphypleona</taxon>
        <taxon>Sminthuridae</taxon>
        <taxon>Allacma</taxon>
    </lineage>
</organism>
<dbReference type="Proteomes" id="UP000708208">
    <property type="component" value="Unassembled WGS sequence"/>
</dbReference>
<evidence type="ECO:0000259" key="11">
    <source>
        <dbReference type="PROSITE" id="PS50893"/>
    </source>
</evidence>
<feature type="transmembrane region" description="Helical" evidence="10">
    <location>
        <begin position="1383"/>
        <end position="1405"/>
    </location>
</feature>
<evidence type="ECO:0000256" key="2">
    <source>
        <dbReference type="ARBA" id="ARBA00008869"/>
    </source>
</evidence>
<comment type="similarity">
    <text evidence="2">Belongs to the ABC transporter superfamily. ABCA family.</text>
</comment>
<dbReference type="InterPro" id="IPR013525">
    <property type="entry name" value="ABC2_TM"/>
</dbReference>
<feature type="transmembrane region" description="Helical" evidence="10">
    <location>
        <begin position="1881"/>
        <end position="1899"/>
    </location>
</feature>
<feature type="domain" description="ABC transporter" evidence="11">
    <location>
        <begin position="920"/>
        <end position="1150"/>
    </location>
</feature>
<feature type="transmembrane region" description="Helical" evidence="10">
    <location>
        <begin position="765"/>
        <end position="785"/>
    </location>
</feature>
<evidence type="ECO:0000256" key="8">
    <source>
        <dbReference type="ARBA" id="ARBA00022989"/>
    </source>
</evidence>
<evidence type="ECO:0000313" key="13">
    <source>
        <dbReference type="Proteomes" id="UP000708208"/>
    </source>
</evidence>
<proteinExistence type="inferred from homology"/>
<feature type="transmembrane region" description="Helical" evidence="10">
    <location>
        <begin position="1723"/>
        <end position="1749"/>
    </location>
</feature>
<dbReference type="OrthoDB" id="6512918at2759"/>
<accession>A0A8J2KWZ6</accession>
<reference evidence="12" key="1">
    <citation type="submission" date="2021-06" db="EMBL/GenBank/DDBJ databases">
        <authorList>
            <person name="Hodson N. C."/>
            <person name="Mongue J. A."/>
            <person name="Jaron S. K."/>
        </authorList>
    </citation>
    <scope>NUCLEOTIDE SEQUENCE</scope>
</reference>
<evidence type="ECO:0000313" key="12">
    <source>
        <dbReference type="EMBL" id="CAG7823081.1"/>
    </source>
</evidence>
<feature type="transmembrane region" description="Helical" evidence="10">
    <location>
        <begin position="698"/>
        <end position="722"/>
    </location>
</feature>
<feature type="transmembrane region" description="Helical" evidence="10">
    <location>
        <begin position="839"/>
        <end position="860"/>
    </location>
</feature>
<dbReference type="GO" id="GO:0016887">
    <property type="term" value="F:ATP hydrolysis activity"/>
    <property type="evidence" value="ECO:0007669"/>
    <property type="project" value="InterPro"/>
</dbReference>
<dbReference type="FunFam" id="3.40.50.300:FF:000298">
    <property type="entry name" value="ATP-binding cassette sub-family A member 12"/>
    <property type="match status" value="1"/>
</dbReference>
<dbReference type="PANTHER" id="PTHR19229">
    <property type="entry name" value="ATP-BINDING CASSETTE TRANSPORTER SUBFAMILY A ABCA"/>
    <property type="match status" value="1"/>
</dbReference>
<dbReference type="GO" id="GO:0016020">
    <property type="term" value="C:membrane"/>
    <property type="evidence" value="ECO:0007669"/>
    <property type="project" value="UniProtKB-SubCell"/>
</dbReference>
<keyword evidence="6" id="KW-0547">Nucleotide-binding</keyword>
<keyword evidence="3" id="KW-0813">Transport</keyword>
<feature type="transmembrane region" description="Helical" evidence="10">
    <location>
        <begin position="658"/>
        <end position="678"/>
    </location>
</feature>
<sequence>MGEFFHQLKIILWKNYLLRKRHKIRMFIEFFWPLVLFLILVWVRTRGLKENRGNCHLTEKTLPSVGGFEFFQNFLCSLNNTCHHDYVEDRGEQTWSNAGINKLITNATPILERLMNNNQTLPTMQQLWNSLSTVSTLASGLRSKSEVHTMGHIKAEALMTPESKTKFLDAAPLYTGLTSEELNEALNTEINLDALDSDTLNEIMEEFRTGGCASAGKTTEVLKPPSLEILQKLCSLGPQKGFLLLYVFTSYIDRDGLAAKIQLGLKADELLKQELSHNTLLLGPYDQDVLESIYQLGRLVSSDTPNVTSFLNTTGPIMPEDTVRFYEFMCGTKAGKGNNTIFGMEVDSANRYDTLRDRLKDWKKDSRFEPDPELSAVCNTIFLRFEMNHLTSFVWKQLKPYLRGFIFYAPENEFTRDIMQRVDDKFGKIHGAEEILNSLINVIHRIRYWIRNHADQVKLMKDVISDTKTIDTVLNMLGVKLNTEERDMLESTTQFVADNDIESMFEKMDLVAEVLSELVHCIRFNKSKGFETEEAAVAAALQLLNQNTLWGVVIFENSTNDTMDEPKHVKYKIRMDSDKVDSTRSAHDRLTTKHPRRRPVFDLKYITHGFVFIQEFVEQSIIERQTGRSLDNFMVYLQQFPYPCYIYDQFVRAISRTFPLFMMLSWVYAASMIIKSIVLEREKHLREIMKIMGLGNAVIWIGWFVDSFAVMSISATVLSAILKWGKVIELADFTLIWVFMLSYTVSVICFSFFISTFFSRANSAAAAGGIIFFVMYLPYNFILIWEERLTWYHMLSGCLISNIAFGFGCNYFARLEEDGVGAQWSRISLQTLPDDDFNLSYCILMLWFDSFLYILLTLYMEAIVPSASGIPKPWYFPFQLSTYVKKKGEPKMIEKGSDASPLTEEEVLVEPEPEGYTCGVQVVGLCKTYSNGKVAVRNLNLNFYENQITSFLGHNGAGKTTTISILTGLFPPTEGTAYIYGHNIRTHMSSIRHDLGICPQFNVLFDRLTVSDHIIFFSGLKGKQKQATKDDIEEILMDLGIPQKRNEFPQNLSGGMKRKLCVAIAFVGGSKTVFLDEPTSGVDPFSRRSIWELLLKYKQNRTIILTTHFMDEADLLGDRIAIISQGKLKTCGSSLYLKNNFGQGYSLHLVKKEQGSAGCVNEQGVLEEDSEMSATNKPVSIITSFIRYRIPDALLVDNVGTELAYLLPYESSPSFSTLFDDLDANLNILGVSSYGISDTTLEDIFLKITIEDLEIADKDIGRRRKLKALFGCCYCCVAKQDTNKIGVPKDGMNGMPNGLAAQHTTPDSANGNAGEAVVDLTPSTSPESLANSTPETNTLLSNAEKVEILPRKRNKKCCWSSCYTQIWVIFMKRARNSKRNLKAMFFEIILPAVFIAMTLAFTLILPKPTNEPPLEISPFIYSTPSNIFFSDKSGTTISEQFRTSNESNGTFLEIPSGRGYFPYLVDEIVGPVGVGTACLKPKLKDGICHPKEWSNASVAKFHIERAKFTKADATMLPCSCATGSEQCPRNVEPKRPPRFKTPTRDLIVDTTHFRIPEWLEKTYMKYYGHRYGGYEFQLKKPYPVNLTYFVELLDGLTSLSHDPTKVVRSSEKRNSIKIWFDNKGWVSSIAYLNSLHNVMLRSFLPVNVSKDEYGITLIQHPLNLTESQNSKESLKVSALGVIHAICIIFALSFIPASFTVYLIEERASGGKHLHLVSGVKPITYWIANFLYDMVKYTIPAVLCLLLFIAFDAKAYISEVSIGAFCLLLFLYGWASIPLMYPASYMFSIPSTAFVALACGNLFVGVITTVSTFVLEQFGESDEELQKIGEMLKKLFLVFPQYCLGRGLIELVRLDIIATAEDSFLSMHYEPSRFEWKYLGKMHFCLLVQGIGFFLFNIIIDYKQVIVWICKRKVKHSKDDFPDEDEDVHAERDRVCNQVDTSDPNIVLAAKDLTKFYSRKPFPSVNRICFAMGKGECFGLLGVNGAGKTSTFKMLTGDVRISGGKACICNNDVEINRDTARKHFGYCPQEDAFDPLLNSYEILELYGRLRGMTYKETIKGSKELIDMLGLTRYARRCCGTYSGGNKRKLSTAIALIGDPDVVFLDEPTSGMDPGARRQLWKVILRLIHTGKSVVLTSHSMEECEALCTRLGIMVNGRFVCLGSSQRLKNRFGTGYMLTVRSEEPEEEQRFIELMKSCMPYAKLEFQHCSQLKYSIPQHEAKLKEIFHAMFSAKGTGMIEDYSLSQTTLDDIFVRFASQQKDILDR</sequence>
<dbReference type="InterPro" id="IPR056264">
    <property type="entry name" value="R2_ABCA1-4-like"/>
</dbReference>
<dbReference type="GO" id="GO:0140359">
    <property type="term" value="F:ABC-type transporter activity"/>
    <property type="evidence" value="ECO:0007669"/>
    <property type="project" value="InterPro"/>
</dbReference>